<dbReference type="GO" id="GO:0006351">
    <property type="term" value="P:DNA-templated transcription"/>
    <property type="evidence" value="ECO:0007669"/>
    <property type="project" value="InterPro"/>
</dbReference>
<feature type="domain" description="Transcriptional repressor PaaX-like C-terminal" evidence="2">
    <location>
        <begin position="177"/>
        <end position="261"/>
    </location>
</feature>
<feature type="domain" description="Transcriptional repressor PaaX-like N-terminal" evidence="1">
    <location>
        <begin position="4"/>
        <end position="71"/>
    </location>
</feature>
<dbReference type="Pfam" id="PF20803">
    <property type="entry name" value="PaaX_M"/>
    <property type="match status" value="1"/>
</dbReference>
<evidence type="ECO:0000259" key="3">
    <source>
        <dbReference type="Pfam" id="PF20803"/>
    </source>
</evidence>
<evidence type="ECO:0000259" key="1">
    <source>
        <dbReference type="Pfam" id="PF07848"/>
    </source>
</evidence>
<dbReference type="Proteomes" id="UP000243342">
    <property type="component" value="Unassembled WGS sequence"/>
</dbReference>
<evidence type="ECO:0008006" key="6">
    <source>
        <dbReference type="Google" id="ProtNLM"/>
    </source>
</evidence>
<proteinExistence type="predicted"/>
<dbReference type="Pfam" id="PF07848">
    <property type="entry name" value="PaaX"/>
    <property type="match status" value="1"/>
</dbReference>
<dbReference type="PIRSF" id="PIRSF020623">
    <property type="entry name" value="PaaX"/>
    <property type="match status" value="1"/>
</dbReference>
<evidence type="ECO:0000313" key="5">
    <source>
        <dbReference type="Proteomes" id="UP000243342"/>
    </source>
</evidence>
<evidence type="ECO:0000313" key="4">
    <source>
        <dbReference type="EMBL" id="OIV36579.1"/>
    </source>
</evidence>
<keyword evidence="5" id="KW-1185">Reference proteome</keyword>
<protein>
    <recommendedName>
        <fullName evidence="6">PaaX family transcriptional regulator</fullName>
    </recommendedName>
</protein>
<dbReference type="PANTHER" id="PTHR30319">
    <property type="entry name" value="PHENYLACETIC ACID REGULATOR-RELATED TRANSCRIPTIONAL REPRESSOR"/>
    <property type="match status" value="1"/>
</dbReference>
<sequence length="273" mass="29075">MTPRRLLLTICGLYARDAGGSLPVAGLVALCGDAGVDEQAVRSAVSRLKRAGLLEPVRTAGGAAGYALSGEAREVLGEGDRRIFAPRRSAVADGWVLAVFSVPERERRRRHELRALLGRLGFGTVAPGVWVAPAGLREEAAAALRRRGLDGYVELFRAQGPLTGEGGDPAEAVGRWWDLAAVRAAYQAFLAEFPAAPGRVADGAAAFVRYARLVTAWRRLPYLDPGIPVELLPAGFPAEHAAARFRALRQAWEAAARTHAMAALLQGRGDRGE</sequence>
<dbReference type="STRING" id="1428644.BIV57_15605"/>
<accession>A0A1J7BD08</accession>
<evidence type="ECO:0000259" key="2">
    <source>
        <dbReference type="Pfam" id="PF08223"/>
    </source>
</evidence>
<dbReference type="PANTHER" id="PTHR30319:SF1">
    <property type="entry name" value="TRANSCRIPTIONAL REPRESSOR PAAX"/>
    <property type="match status" value="1"/>
</dbReference>
<comment type="caution">
    <text evidence="4">The sequence shown here is derived from an EMBL/GenBank/DDBJ whole genome shotgun (WGS) entry which is preliminary data.</text>
</comment>
<reference evidence="4 5" key="1">
    <citation type="submission" date="2016-10" db="EMBL/GenBank/DDBJ databases">
        <title>Genome sequence of Streptomyces gilvigriseus MUSC 26.</title>
        <authorList>
            <person name="Lee L.-H."/>
            <person name="Ser H.-L."/>
        </authorList>
    </citation>
    <scope>NUCLEOTIDE SEQUENCE [LARGE SCALE GENOMIC DNA]</scope>
    <source>
        <strain evidence="4 5">MUSC 26</strain>
    </source>
</reference>
<feature type="domain" description="Transcriptional repressor PaaX-like central Cas2-like" evidence="3">
    <location>
        <begin position="92"/>
        <end position="168"/>
    </location>
</feature>
<dbReference type="InterPro" id="IPR011965">
    <property type="entry name" value="PaaX_trns_reg"/>
</dbReference>
<dbReference type="AlphaFoldDB" id="A0A1J7BD08"/>
<dbReference type="Gene3D" id="1.10.10.10">
    <property type="entry name" value="Winged helix-like DNA-binding domain superfamily/Winged helix DNA-binding domain"/>
    <property type="match status" value="1"/>
</dbReference>
<dbReference type="InterPro" id="IPR048846">
    <property type="entry name" value="PaaX-like_central"/>
</dbReference>
<organism evidence="4 5">
    <name type="scientific">Mangrovactinospora gilvigrisea</name>
    <dbReference type="NCBI Taxonomy" id="1428644"/>
    <lineage>
        <taxon>Bacteria</taxon>
        <taxon>Bacillati</taxon>
        <taxon>Actinomycetota</taxon>
        <taxon>Actinomycetes</taxon>
        <taxon>Kitasatosporales</taxon>
        <taxon>Streptomycetaceae</taxon>
        <taxon>Mangrovactinospora</taxon>
    </lineage>
</organism>
<gene>
    <name evidence="4" type="ORF">BIV57_15605</name>
</gene>
<dbReference type="Gene3D" id="3.30.70.2650">
    <property type="match status" value="1"/>
</dbReference>
<dbReference type="InterPro" id="IPR036388">
    <property type="entry name" value="WH-like_DNA-bd_sf"/>
</dbReference>
<name>A0A1J7BD08_9ACTN</name>
<dbReference type="EMBL" id="MLCF01000085">
    <property type="protein sequence ID" value="OIV36579.1"/>
    <property type="molecule type" value="Genomic_DNA"/>
</dbReference>
<dbReference type="InterPro" id="IPR012906">
    <property type="entry name" value="PaaX-like_N"/>
</dbReference>
<dbReference type="Pfam" id="PF08223">
    <property type="entry name" value="PaaX_C"/>
    <property type="match status" value="1"/>
</dbReference>
<dbReference type="InterPro" id="IPR013225">
    <property type="entry name" value="PaaX_C"/>
</dbReference>